<evidence type="ECO:0000313" key="1">
    <source>
        <dbReference type="EMBL" id="KAL2336796.1"/>
    </source>
</evidence>
<comment type="caution">
    <text evidence="1">The sequence shown here is derived from an EMBL/GenBank/DDBJ whole genome shotgun (WGS) entry which is preliminary data.</text>
</comment>
<dbReference type="Proteomes" id="UP001603857">
    <property type="component" value="Unassembled WGS sequence"/>
</dbReference>
<dbReference type="PANTHER" id="PTHR46774:SF3">
    <property type="entry name" value="CHROMATIN MODIFICATION-RELATED PROTEIN EAF1 A-RELATED"/>
    <property type="match status" value="1"/>
</dbReference>
<name>A0ABD1MM68_9FABA</name>
<accession>A0ABD1MM68</accession>
<sequence length="154" mass="17755">MSWDDHLTEESIFYTVPPTVMEAYRKSIESLFLQCEFGHREAAYDDDEGETSTYYLPGIYEGGRSSKSLQKKHKNRIKSCTHKASEMIEFTPDFFIDQFQHIQIMYLKLCIGLLHALWPNLDNVSLKLVPQNRDIVSSKPVPHNRGKESTPNTG</sequence>
<evidence type="ECO:0000313" key="2">
    <source>
        <dbReference type="Proteomes" id="UP001603857"/>
    </source>
</evidence>
<protein>
    <submittedName>
        <fullName evidence="1">Uncharacterized protein</fullName>
    </submittedName>
</protein>
<organism evidence="1 2">
    <name type="scientific">Flemingia macrophylla</name>
    <dbReference type="NCBI Taxonomy" id="520843"/>
    <lineage>
        <taxon>Eukaryota</taxon>
        <taxon>Viridiplantae</taxon>
        <taxon>Streptophyta</taxon>
        <taxon>Embryophyta</taxon>
        <taxon>Tracheophyta</taxon>
        <taxon>Spermatophyta</taxon>
        <taxon>Magnoliopsida</taxon>
        <taxon>eudicotyledons</taxon>
        <taxon>Gunneridae</taxon>
        <taxon>Pentapetalae</taxon>
        <taxon>rosids</taxon>
        <taxon>fabids</taxon>
        <taxon>Fabales</taxon>
        <taxon>Fabaceae</taxon>
        <taxon>Papilionoideae</taxon>
        <taxon>50 kb inversion clade</taxon>
        <taxon>NPAAA clade</taxon>
        <taxon>indigoferoid/millettioid clade</taxon>
        <taxon>Phaseoleae</taxon>
        <taxon>Flemingia</taxon>
    </lineage>
</organism>
<reference evidence="1 2" key="1">
    <citation type="submission" date="2024-08" db="EMBL/GenBank/DDBJ databases">
        <title>Insights into the chromosomal genome structure of Flemingia macrophylla.</title>
        <authorList>
            <person name="Ding Y."/>
            <person name="Zhao Y."/>
            <person name="Bi W."/>
            <person name="Wu M."/>
            <person name="Zhao G."/>
            <person name="Gong Y."/>
            <person name="Li W."/>
            <person name="Zhang P."/>
        </authorList>
    </citation>
    <scope>NUCLEOTIDE SEQUENCE [LARGE SCALE GENOMIC DNA]</scope>
    <source>
        <strain evidence="1">DYQJB</strain>
        <tissue evidence="1">Leaf</tissue>
    </source>
</reference>
<dbReference type="PANTHER" id="PTHR46774">
    <property type="entry name" value="CHROMATIN MODIFICATION-RELATED PROTEIN EAF1 A-RELATED"/>
    <property type="match status" value="1"/>
</dbReference>
<dbReference type="EMBL" id="JBGMDY010000004">
    <property type="protein sequence ID" value="KAL2336796.1"/>
    <property type="molecule type" value="Genomic_DNA"/>
</dbReference>
<dbReference type="AlphaFoldDB" id="A0ABD1MM68"/>
<gene>
    <name evidence="1" type="ORF">Fmac_011242</name>
</gene>
<dbReference type="InterPro" id="IPR044798">
    <property type="entry name" value="EAF1A/B"/>
</dbReference>
<keyword evidence="2" id="KW-1185">Reference proteome</keyword>
<proteinExistence type="predicted"/>